<dbReference type="Proteomes" id="UP001311915">
    <property type="component" value="Unassembled WGS sequence"/>
</dbReference>
<gene>
    <name evidence="9" type="ORF">R3W88_004249</name>
</gene>
<evidence type="ECO:0000256" key="1">
    <source>
        <dbReference type="ARBA" id="ARBA00000971"/>
    </source>
</evidence>
<dbReference type="SUPFAM" id="SSF54534">
    <property type="entry name" value="FKBP-like"/>
    <property type="match status" value="1"/>
</dbReference>
<feature type="region of interest" description="Disordered" evidence="7">
    <location>
        <begin position="1"/>
        <end position="25"/>
    </location>
</feature>
<reference evidence="9 10" key="1">
    <citation type="submission" date="2023-10" db="EMBL/GenBank/DDBJ databases">
        <title>Genome-Wide Identification Analysis in wild type Solanum Pinnatisectum Reveals Some Genes Defensing Phytophthora Infestans.</title>
        <authorList>
            <person name="Sun C."/>
        </authorList>
    </citation>
    <scope>NUCLEOTIDE SEQUENCE [LARGE SCALE GENOMIC DNA]</scope>
    <source>
        <strain evidence="9">LQN</strain>
        <tissue evidence="9">Leaf</tissue>
    </source>
</reference>
<organism evidence="9 10">
    <name type="scientific">Solanum pinnatisectum</name>
    <name type="common">tansyleaf nightshade</name>
    <dbReference type="NCBI Taxonomy" id="50273"/>
    <lineage>
        <taxon>Eukaryota</taxon>
        <taxon>Viridiplantae</taxon>
        <taxon>Streptophyta</taxon>
        <taxon>Embryophyta</taxon>
        <taxon>Tracheophyta</taxon>
        <taxon>Spermatophyta</taxon>
        <taxon>Magnoliopsida</taxon>
        <taxon>eudicotyledons</taxon>
        <taxon>Gunneridae</taxon>
        <taxon>Pentapetalae</taxon>
        <taxon>asterids</taxon>
        <taxon>lamiids</taxon>
        <taxon>Solanales</taxon>
        <taxon>Solanaceae</taxon>
        <taxon>Solanoideae</taxon>
        <taxon>Solaneae</taxon>
        <taxon>Solanum</taxon>
    </lineage>
</organism>
<dbReference type="Gene3D" id="3.10.50.40">
    <property type="match status" value="1"/>
</dbReference>
<keyword evidence="10" id="KW-1185">Reference proteome</keyword>
<dbReference type="GO" id="GO:0003755">
    <property type="term" value="F:peptidyl-prolyl cis-trans isomerase activity"/>
    <property type="evidence" value="ECO:0007669"/>
    <property type="project" value="UniProtKB-KW"/>
</dbReference>
<proteinExistence type="inferred from homology"/>
<comment type="similarity">
    <text evidence="2">Belongs to the GeBP family.</text>
</comment>
<evidence type="ECO:0000256" key="4">
    <source>
        <dbReference type="ARBA" id="ARBA00023110"/>
    </source>
</evidence>
<evidence type="ECO:0000256" key="3">
    <source>
        <dbReference type="ARBA" id="ARBA00013194"/>
    </source>
</evidence>
<evidence type="ECO:0000259" key="8">
    <source>
        <dbReference type="PROSITE" id="PS50059"/>
    </source>
</evidence>
<feature type="compositionally biased region" description="Polar residues" evidence="7">
    <location>
        <begin position="1"/>
        <end position="21"/>
    </location>
</feature>
<dbReference type="PANTHER" id="PTHR43811">
    <property type="entry name" value="FKBP-TYPE PEPTIDYL-PROLYL CIS-TRANS ISOMERASE FKPA"/>
    <property type="match status" value="1"/>
</dbReference>
<name>A0AAV9K8R1_9SOLN</name>
<comment type="catalytic activity">
    <reaction evidence="1 6">
        <text>[protein]-peptidylproline (omega=180) = [protein]-peptidylproline (omega=0)</text>
        <dbReference type="Rhea" id="RHEA:16237"/>
        <dbReference type="Rhea" id="RHEA-COMP:10747"/>
        <dbReference type="Rhea" id="RHEA-COMP:10748"/>
        <dbReference type="ChEBI" id="CHEBI:83833"/>
        <dbReference type="ChEBI" id="CHEBI:83834"/>
        <dbReference type="EC" id="5.2.1.8"/>
    </reaction>
</comment>
<dbReference type="PROSITE" id="PS50059">
    <property type="entry name" value="FKBP_PPIASE"/>
    <property type="match status" value="1"/>
</dbReference>
<evidence type="ECO:0000256" key="2">
    <source>
        <dbReference type="ARBA" id="ARBA00010820"/>
    </source>
</evidence>
<dbReference type="InterPro" id="IPR046357">
    <property type="entry name" value="PPIase_dom_sf"/>
</dbReference>
<keyword evidence="4 6" id="KW-0697">Rotamase</keyword>
<dbReference type="EC" id="5.2.1.8" evidence="3 6"/>
<dbReference type="Pfam" id="PF04504">
    <property type="entry name" value="GeBP-like_DBD"/>
    <property type="match status" value="1"/>
</dbReference>
<evidence type="ECO:0000313" key="9">
    <source>
        <dbReference type="EMBL" id="KAK4709736.1"/>
    </source>
</evidence>
<dbReference type="Pfam" id="PF00254">
    <property type="entry name" value="FKBP_C"/>
    <property type="match status" value="1"/>
</dbReference>
<dbReference type="InterPro" id="IPR001179">
    <property type="entry name" value="PPIase_FKBP_dom"/>
</dbReference>
<sequence>MEDGSPTTWSQPQAAGGSSINKKMIKKNRASSEKVGAWSIEDEITILKGLIKLKTERGKIRLDYVQLYDSIKQSLGHKSATPLHLQKKVKYLREKYKNNLKNSRTPTIPHEEELFYLSDKIWGKDDHHIMNQQLTVPSSSLDMNQQFTISSPEESDATFVGDLGLALTTMSRNQSNPLQVALQQFKLVSQSLSIRKSYANQILQAPKEDGLSELEEQKIARSYFDTKIQHAQLVSDAYNASHGFGGSLINIVFDCVLKEDIPKVMNEGNCPPATIGCWKPITGKPSDTSLESVREMCHSQEKKKKKKRKIENQEKHRDSSIQSQLEMENQSAVANAKDINECATSSQIHTLPDGLTVEVMVKGKADGKVASPGKQIKIHFIAKLRDTGCTVGSTIGAAPHQFCLGYEKVLKGLNIGIEGMHVGEKRRLTIPPSLGPGRKAKPPIMPDSWLLYEVELVDICE</sequence>
<evidence type="ECO:0000256" key="7">
    <source>
        <dbReference type="SAM" id="MobiDB-lite"/>
    </source>
</evidence>
<keyword evidence="5 6" id="KW-0413">Isomerase</keyword>
<dbReference type="AlphaFoldDB" id="A0AAV9K8R1"/>
<evidence type="ECO:0000313" key="10">
    <source>
        <dbReference type="Proteomes" id="UP001311915"/>
    </source>
</evidence>
<dbReference type="InterPro" id="IPR053932">
    <property type="entry name" value="GeBP-like_DBD"/>
</dbReference>
<feature type="compositionally biased region" description="Basic and acidic residues" evidence="7">
    <location>
        <begin position="310"/>
        <end position="319"/>
    </location>
</feature>
<feature type="compositionally biased region" description="Polar residues" evidence="7">
    <location>
        <begin position="320"/>
        <end position="329"/>
    </location>
</feature>
<dbReference type="PANTHER" id="PTHR43811:SF46">
    <property type="entry name" value="PEPTIDYLPROLYL ISOMERASE"/>
    <property type="match status" value="1"/>
</dbReference>
<accession>A0AAV9K8R1</accession>
<evidence type="ECO:0000256" key="5">
    <source>
        <dbReference type="ARBA" id="ARBA00023235"/>
    </source>
</evidence>
<protein>
    <recommendedName>
        <fullName evidence="3 6">peptidylprolyl isomerase</fullName>
        <ecNumber evidence="3 6">5.2.1.8</ecNumber>
    </recommendedName>
</protein>
<dbReference type="EMBL" id="JAWPEI010000011">
    <property type="protein sequence ID" value="KAK4709736.1"/>
    <property type="molecule type" value="Genomic_DNA"/>
</dbReference>
<comment type="caution">
    <text evidence="9">The sequence shown here is derived from an EMBL/GenBank/DDBJ whole genome shotgun (WGS) entry which is preliminary data.</text>
</comment>
<feature type="domain" description="PPIase FKBP-type" evidence="8">
    <location>
        <begin position="373"/>
        <end position="460"/>
    </location>
</feature>
<feature type="region of interest" description="Disordered" evidence="7">
    <location>
        <begin position="297"/>
        <end position="329"/>
    </location>
</feature>
<evidence type="ECO:0000256" key="6">
    <source>
        <dbReference type="PROSITE-ProRule" id="PRU00277"/>
    </source>
</evidence>